<sequence length="143" mass="16601">MKKLLISVCTALFLTACTAETEEMWTDFTEGFRYNPERKPTRVAQGYSGESQASFNKGNTISSNIRHHKQIVKTKTTMIGHQRIDTTQCNDLDDWYLDGFRVGKSFRSQKTEMFQKRIQYCQGKLPNAHRTYWENGYQIGVKS</sequence>
<organism evidence="2 3">
    <name type="scientific">Haemophilus parahaemolyticus</name>
    <dbReference type="NCBI Taxonomy" id="735"/>
    <lineage>
        <taxon>Bacteria</taxon>
        <taxon>Pseudomonadati</taxon>
        <taxon>Pseudomonadota</taxon>
        <taxon>Gammaproteobacteria</taxon>
        <taxon>Pasteurellales</taxon>
        <taxon>Pasteurellaceae</taxon>
        <taxon>Haemophilus</taxon>
    </lineage>
</organism>
<reference evidence="2 3" key="1">
    <citation type="submission" date="2018-05" db="EMBL/GenBank/DDBJ databases">
        <title>Draft Genome Sequences for a Diverse set of 7 Haemophilus Species.</title>
        <authorList>
            <person name="Nichols M."/>
            <person name="Topaz N."/>
            <person name="Wang X."/>
            <person name="Wang X."/>
            <person name="Boxrud D."/>
        </authorList>
    </citation>
    <scope>NUCLEOTIDE SEQUENCE [LARGE SCALE GENOMIC DNA]</scope>
    <source>
        <strain evidence="2 3">C2010039593</strain>
    </source>
</reference>
<keyword evidence="1" id="KW-0732">Signal</keyword>
<name>A0A369ZGF1_HAEPH</name>
<dbReference type="PROSITE" id="PS51257">
    <property type="entry name" value="PROKAR_LIPOPROTEIN"/>
    <property type="match status" value="1"/>
</dbReference>
<protein>
    <recommendedName>
        <fullName evidence="4">Lipoprotein</fullName>
    </recommendedName>
</protein>
<accession>A0A369ZGF1</accession>
<dbReference type="RefSeq" id="WP_111312294.1">
    <property type="nucleotide sequence ID" value="NZ_CAUUCS010000019.1"/>
</dbReference>
<feature type="chain" id="PRO_5016744446" description="Lipoprotein" evidence="1">
    <location>
        <begin position="22"/>
        <end position="143"/>
    </location>
</feature>
<evidence type="ECO:0008006" key="4">
    <source>
        <dbReference type="Google" id="ProtNLM"/>
    </source>
</evidence>
<gene>
    <name evidence="2" type="ORF">DPV98_01205</name>
</gene>
<proteinExistence type="predicted"/>
<dbReference type="AlphaFoldDB" id="A0A369ZGF1"/>
<feature type="signal peptide" evidence="1">
    <location>
        <begin position="1"/>
        <end position="21"/>
    </location>
</feature>
<comment type="caution">
    <text evidence="2">The sequence shown here is derived from an EMBL/GenBank/DDBJ whole genome shotgun (WGS) entry which is preliminary data.</text>
</comment>
<dbReference type="Proteomes" id="UP000253999">
    <property type="component" value="Unassembled WGS sequence"/>
</dbReference>
<dbReference type="EMBL" id="QEQD01000001">
    <property type="protein sequence ID" value="RDF05917.1"/>
    <property type="molecule type" value="Genomic_DNA"/>
</dbReference>
<evidence type="ECO:0000313" key="2">
    <source>
        <dbReference type="EMBL" id="RDF05917.1"/>
    </source>
</evidence>
<evidence type="ECO:0000313" key="3">
    <source>
        <dbReference type="Proteomes" id="UP000253999"/>
    </source>
</evidence>
<evidence type="ECO:0000256" key="1">
    <source>
        <dbReference type="SAM" id="SignalP"/>
    </source>
</evidence>
<dbReference type="STRING" id="735.B0185_03475"/>